<evidence type="ECO:0000313" key="6">
    <source>
        <dbReference type="EMBL" id="QRG04694.1"/>
    </source>
</evidence>
<dbReference type="Gene3D" id="3.40.50.300">
    <property type="entry name" value="P-loop containing nucleotide triphosphate hydrolases"/>
    <property type="match status" value="1"/>
</dbReference>
<dbReference type="AlphaFoldDB" id="A0A974PJK3"/>
<dbReference type="Pfam" id="PF00005">
    <property type="entry name" value="ABC_tran"/>
    <property type="match status" value="1"/>
</dbReference>
<dbReference type="PROSITE" id="PS00211">
    <property type="entry name" value="ABC_TRANSPORTER_1"/>
    <property type="match status" value="1"/>
</dbReference>
<dbReference type="SMART" id="SM00382">
    <property type="entry name" value="AAA"/>
    <property type="match status" value="1"/>
</dbReference>
<keyword evidence="7" id="KW-1185">Reference proteome</keyword>
<dbReference type="InterPro" id="IPR003439">
    <property type="entry name" value="ABC_transporter-like_ATP-bd"/>
</dbReference>
<dbReference type="InterPro" id="IPR051120">
    <property type="entry name" value="ABC_AA/LPS_Transport"/>
</dbReference>
<dbReference type="PROSITE" id="PS50893">
    <property type="entry name" value="ABC_TRANSPORTER_2"/>
    <property type="match status" value="1"/>
</dbReference>
<dbReference type="InterPro" id="IPR003593">
    <property type="entry name" value="AAA+_ATPase"/>
</dbReference>
<sequence>MSPFLQVCGLTRRYGGVAALDSLTLDIARGQVTGLIGPNGAGKTTLLNALTGLARPDSGKVLLEGDDVTGLPAHLMAGKGVVRSFQIVRELSSLTVFETLLVAPPGQRGETLLGALFGRRKWWAQERENAGAARALLERVGLLKLADQPSSLLSGGQKKLLEMARALLMRPKLILLDEPGAGVSPPLRLEIVRLVRELKAEGLSFGIVEHDMHLVEEVCDRVHVLAQGRALVSGTFAEATADPRVVSAYLGVAA</sequence>
<protein>
    <submittedName>
        <fullName evidence="6">ABC transporter ATP-binding protein</fullName>
    </submittedName>
</protein>
<proteinExistence type="inferred from homology"/>
<gene>
    <name evidence="6" type="ORF">EZH22_16125</name>
</gene>
<organism evidence="6 7">
    <name type="scientific">Xanthobacter dioxanivorans</name>
    <dbReference type="NCBI Taxonomy" id="2528964"/>
    <lineage>
        <taxon>Bacteria</taxon>
        <taxon>Pseudomonadati</taxon>
        <taxon>Pseudomonadota</taxon>
        <taxon>Alphaproteobacteria</taxon>
        <taxon>Hyphomicrobiales</taxon>
        <taxon>Xanthobacteraceae</taxon>
        <taxon>Xanthobacter</taxon>
    </lineage>
</organism>
<name>A0A974PJK3_9HYPH</name>
<keyword evidence="2" id="KW-0813">Transport</keyword>
<evidence type="ECO:0000256" key="2">
    <source>
        <dbReference type="ARBA" id="ARBA00022448"/>
    </source>
</evidence>
<keyword evidence="4 6" id="KW-0067">ATP-binding</keyword>
<dbReference type="GO" id="GO:0005886">
    <property type="term" value="C:plasma membrane"/>
    <property type="evidence" value="ECO:0007669"/>
    <property type="project" value="TreeGrafter"/>
</dbReference>
<dbReference type="RefSeq" id="WP_203191573.1">
    <property type="nucleotide sequence ID" value="NZ_CP063362.1"/>
</dbReference>
<dbReference type="PANTHER" id="PTHR45772:SF9">
    <property type="entry name" value="CONSERVED COMPONENT OF ABC TRANSPORTER FOR NATURAL AMINO ACIDS"/>
    <property type="match status" value="1"/>
</dbReference>
<dbReference type="EMBL" id="CP063362">
    <property type="protein sequence ID" value="QRG04694.1"/>
    <property type="molecule type" value="Genomic_DNA"/>
</dbReference>
<evidence type="ECO:0000256" key="4">
    <source>
        <dbReference type="ARBA" id="ARBA00022840"/>
    </source>
</evidence>
<reference evidence="6 7" key="1">
    <citation type="submission" date="2020-10" db="EMBL/GenBank/DDBJ databases">
        <title>Degradation of 1,4-Dioxane by Xanthobacter sp. YN2, via a Novel Group-2 Soluble Di-Iron Monooxygenase.</title>
        <authorList>
            <person name="Ma F."/>
            <person name="Wang Y."/>
            <person name="Yang J."/>
            <person name="Guo H."/>
            <person name="Su D."/>
            <person name="Yu L."/>
        </authorList>
    </citation>
    <scope>NUCLEOTIDE SEQUENCE [LARGE SCALE GENOMIC DNA]</scope>
    <source>
        <strain evidence="6 7">YN2</strain>
    </source>
</reference>
<accession>A0A974PJK3</accession>
<comment type="similarity">
    <text evidence="1">Belongs to the ABC transporter superfamily.</text>
</comment>
<keyword evidence="3" id="KW-0547">Nucleotide-binding</keyword>
<dbReference type="SUPFAM" id="SSF52540">
    <property type="entry name" value="P-loop containing nucleoside triphosphate hydrolases"/>
    <property type="match status" value="1"/>
</dbReference>
<evidence type="ECO:0000256" key="3">
    <source>
        <dbReference type="ARBA" id="ARBA00022741"/>
    </source>
</evidence>
<evidence type="ECO:0000313" key="7">
    <source>
        <dbReference type="Proteomes" id="UP000596427"/>
    </source>
</evidence>
<dbReference type="GO" id="GO:0005524">
    <property type="term" value="F:ATP binding"/>
    <property type="evidence" value="ECO:0007669"/>
    <property type="project" value="UniProtKB-KW"/>
</dbReference>
<evidence type="ECO:0000256" key="1">
    <source>
        <dbReference type="ARBA" id="ARBA00005417"/>
    </source>
</evidence>
<dbReference type="CDD" id="cd03219">
    <property type="entry name" value="ABC_Mj1267_LivG_branched"/>
    <property type="match status" value="1"/>
</dbReference>
<dbReference type="InterPro" id="IPR027417">
    <property type="entry name" value="P-loop_NTPase"/>
</dbReference>
<dbReference type="Proteomes" id="UP000596427">
    <property type="component" value="Chromosome"/>
</dbReference>
<dbReference type="KEGG" id="xdi:EZH22_16125"/>
<dbReference type="PANTHER" id="PTHR45772">
    <property type="entry name" value="CONSERVED COMPONENT OF ABC TRANSPORTER FOR NATURAL AMINO ACIDS-RELATED"/>
    <property type="match status" value="1"/>
</dbReference>
<dbReference type="GO" id="GO:0016887">
    <property type="term" value="F:ATP hydrolysis activity"/>
    <property type="evidence" value="ECO:0007669"/>
    <property type="project" value="InterPro"/>
</dbReference>
<feature type="domain" description="ABC transporter" evidence="5">
    <location>
        <begin position="5"/>
        <end position="252"/>
    </location>
</feature>
<evidence type="ECO:0000259" key="5">
    <source>
        <dbReference type="PROSITE" id="PS50893"/>
    </source>
</evidence>
<dbReference type="InterPro" id="IPR017871">
    <property type="entry name" value="ABC_transporter-like_CS"/>
</dbReference>